<evidence type="ECO:0000313" key="1">
    <source>
        <dbReference type="EMBL" id="EST42139.1"/>
    </source>
</evidence>
<name>V6LN43_9EUKA</name>
<sequence>MSKFNTQEQRPEILRQPFPKREGQFIEENLPKCLSETCKIKYKSQITFCNEGGDREKTFRDTMTFKKPKIDEILPK</sequence>
<protein>
    <submittedName>
        <fullName evidence="1">Uncharacterized protein</fullName>
    </submittedName>
</protein>
<dbReference type="AlphaFoldDB" id="V6LN43"/>
<dbReference type="EMBL" id="AUWU02000003">
    <property type="protein sequence ID" value="KAH0574751.1"/>
    <property type="molecule type" value="Genomic_DNA"/>
</dbReference>
<dbReference type="VEuPathDB" id="GiardiaDB:SS50377_22366"/>
<gene>
    <name evidence="1" type="ORF">SS50377_18447</name>
    <name evidence="2" type="ORF">SS50377_22366</name>
</gene>
<organism evidence="1">
    <name type="scientific">Spironucleus salmonicida</name>
    <dbReference type="NCBI Taxonomy" id="348837"/>
    <lineage>
        <taxon>Eukaryota</taxon>
        <taxon>Metamonada</taxon>
        <taxon>Diplomonadida</taxon>
        <taxon>Hexamitidae</taxon>
        <taxon>Hexamitinae</taxon>
        <taxon>Spironucleus</taxon>
    </lineage>
</organism>
<accession>V6LN43</accession>
<proteinExistence type="predicted"/>
<dbReference type="Proteomes" id="UP000018208">
    <property type="component" value="Unassembled WGS sequence"/>
</dbReference>
<reference evidence="2" key="2">
    <citation type="submission" date="2020-12" db="EMBL/GenBank/DDBJ databases">
        <title>New Spironucleus salmonicida genome in near-complete chromosomes.</title>
        <authorList>
            <person name="Xu F."/>
            <person name="Kurt Z."/>
            <person name="Jimenez-Gonzalez A."/>
            <person name="Astvaldsson A."/>
            <person name="Andersson J.O."/>
            <person name="Svard S.G."/>
        </authorList>
    </citation>
    <scope>NUCLEOTIDE SEQUENCE</scope>
    <source>
        <strain evidence="2">ATCC 50377</strain>
    </source>
</reference>
<evidence type="ECO:0000313" key="2">
    <source>
        <dbReference type="EMBL" id="KAH0574751.1"/>
    </source>
</evidence>
<evidence type="ECO:0000313" key="3">
    <source>
        <dbReference type="Proteomes" id="UP000018208"/>
    </source>
</evidence>
<keyword evidence="3" id="KW-1185">Reference proteome</keyword>
<dbReference type="EMBL" id="KI546166">
    <property type="protein sequence ID" value="EST42139.1"/>
    <property type="molecule type" value="Genomic_DNA"/>
</dbReference>
<reference evidence="1 2" key="1">
    <citation type="journal article" date="2014" name="PLoS Genet.">
        <title>The Genome of Spironucleus salmonicida Highlights a Fish Pathogen Adapted to Fluctuating Environments.</title>
        <authorList>
            <person name="Xu F."/>
            <person name="Jerlstrom-Hultqvist J."/>
            <person name="Einarsson E."/>
            <person name="Astvaldsson A."/>
            <person name="Svard S.G."/>
            <person name="Andersson J.O."/>
        </authorList>
    </citation>
    <scope>NUCLEOTIDE SEQUENCE</scope>
    <source>
        <strain evidence="2">ATCC 50377</strain>
    </source>
</reference>